<keyword evidence="1" id="KW-0805">Transcription regulation</keyword>
<dbReference type="SUPFAM" id="SSF54909">
    <property type="entry name" value="Dimeric alpha+beta barrel"/>
    <property type="match status" value="1"/>
</dbReference>
<dbReference type="InterPro" id="IPR036390">
    <property type="entry name" value="WH_DNA-bd_sf"/>
</dbReference>
<dbReference type="PROSITE" id="PS50956">
    <property type="entry name" value="HTH_ASNC_2"/>
    <property type="match status" value="1"/>
</dbReference>
<dbReference type="Pfam" id="PF13412">
    <property type="entry name" value="HTH_24"/>
    <property type="match status" value="1"/>
</dbReference>
<keyword evidence="3" id="KW-0804">Transcription</keyword>
<dbReference type="InterPro" id="IPR011991">
    <property type="entry name" value="ArsR-like_HTH"/>
</dbReference>
<dbReference type="InterPro" id="IPR000485">
    <property type="entry name" value="AsnC-type_HTH_dom"/>
</dbReference>
<accession>A0A223ECA6</accession>
<evidence type="ECO:0000256" key="2">
    <source>
        <dbReference type="ARBA" id="ARBA00023125"/>
    </source>
</evidence>
<reference evidence="5 6" key="1">
    <citation type="submission" date="2016-10" db="EMBL/GenBank/DDBJ databases">
        <title>The whole genome sequencing and assembly of Bacillus simplex DSM 1321 strain.</title>
        <authorList>
            <person name="Park M.-K."/>
            <person name="Lee Y.-J."/>
            <person name="Yi H."/>
            <person name="Bahn Y.-S."/>
            <person name="Kim J.F."/>
            <person name="Lee D.-W."/>
        </authorList>
    </citation>
    <scope>NUCLEOTIDE SEQUENCE [LARGE SCALE GENOMIC DNA]</scope>
    <source>
        <strain evidence="5 6">DSM 1321</strain>
    </source>
</reference>
<dbReference type="InterPro" id="IPR019887">
    <property type="entry name" value="Tscrpt_reg_AsnC/Lrp_C"/>
</dbReference>
<name>A0A223ECA6_9BACI</name>
<dbReference type="InterPro" id="IPR019885">
    <property type="entry name" value="Tscrpt_reg_HTH_AsnC-type_CS"/>
</dbReference>
<evidence type="ECO:0000256" key="3">
    <source>
        <dbReference type="ARBA" id="ARBA00023163"/>
    </source>
</evidence>
<dbReference type="PROSITE" id="PS00519">
    <property type="entry name" value="HTH_ASNC_1"/>
    <property type="match status" value="1"/>
</dbReference>
<dbReference type="RefSeq" id="WP_063236069.1">
    <property type="nucleotide sequence ID" value="NZ_BCVO01000036.1"/>
</dbReference>
<dbReference type="Gene3D" id="1.10.10.10">
    <property type="entry name" value="Winged helix-like DNA-binding domain superfamily/Winged helix DNA-binding domain"/>
    <property type="match status" value="1"/>
</dbReference>
<evidence type="ECO:0000313" key="5">
    <source>
        <dbReference type="EMBL" id="ASS92882.1"/>
    </source>
</evidence>
<dbReference type="SUPFAM" id="SSF46785">
    <property type="entry name" value="Winged helix' DNA-binding domain"/>
    <property type="match status" value="1"/>
</dbReference>
<feature type="domain" description="HTH asnC-type" evidence="4">
    <location>
        <begin position="9"/>
        <end position="70"/>
    </location>
</feature>
<proteinExistence type="predicted"/>
<dbReference type="PANTHER" id="PTHR30154">
    <property type="entry name" value="LEUCINE-RESPONSIVE REGULATORY PROTEIN"/>
    <property type="match status" value="1"/>
</dbReference>
<protein>
    <submittedName>
        <fullName evidence="5">AsnC family transcriptional regulator</fullName>
    </submittedName>
</protein>
<dbReference type="GO" id="GO:0005829">
    <property type="term" value="C:cytosol"/>
    <property type="evidence" value="ECO:0007669"/>
    <property type="project" value="TreeGrafter"/>
</dbReference>
<evidence type="ECO:0000313" key="6">
    <source>
        <dbReference type="Proteomes" id="UP000214618"/>
    </source>
</evidence>
<dbReference type="SMART" id="SM00344">
    <property type="entry name" value="HTH_ASNC"/>
    <property type="match status" value="1"/>
</dbReference>
<keyword evidence="2" id="KW-0238">DNA-binding</keyword>
<dbReference type="GeneID" id="56471532"/>
<gene>
    <name evidence="5" type="ORF">BS1321_02185</name>
</gene>
<dbReference type="Gene3D" id="3.30.70.920">
    <property type="match status" value="1"/>
</dbReference>
<dbReference type="PANTHER" id="PTHR30154:SF34">
    <property type="entry name" value="TRANSCRIPTIONAL REGULATOR AZLB"/>
    <property type="match status" value="1"/>
</dbReference>
<evidence type="ECO:0000256" key="1">
    <source>
        <dbReference type="ARBA" id="ARBA00023015"/>
    </source>
</evidence>
<dbReference type="InterPro" id="IPR036388">
    <property type="entry name" value="WH-like_DNA-bd_sf"/>
</dbReference>
<dbReference type="GO" id="GO:0043565">
    <property type="term" value="F:sequence-specific DNA binding"/>
    <property type="evidence" value="ECO:0007669"/>
    <property type="project" value="InterPro"/>
</dbReference>
<dbReference type="Proteomes" id="UP000214618">
    <property type="component" value="Chromosome"/>
</dbReference>
<dbReference type="InterPro" id="IPR011008">
    <property type="entry name" value="Dimeric_a/b-barrel"/>
</dbReference>
<dbReference type="Pfam" id="PF01037">
    <property type="entry name" value="AsnC_trans_reg"/>
    <property type="match status" value="1"/>
</dbReference>
<dbReference type="GO" id="GO:0043200">
    <property type="term" value="P:response to amino acid"/>
    <property type="evidence" value="ECO:0007669"/>
    <property type="project" value="TreeGrafter"/>
</dbReference>
<evidence type="ECO:0000259" key="4">
    <source>
        <dbReference type="PROSITE" id="PS50956"/>
    </source>
</evidence>
<dbReference type="AlphaFoldDB" id="A0A223ECA6"/>
<dbReference type="InterPro" id="IPR019888">
    <property type="entry name" value="Tscrpt_reg_AsnC-like"/>
</dbReference>
<dbReference type="EMBL" id="CP017704">
    <property type="protein sequence ID" value="ASS92882.1"/>
    <property type="molecule type" value="Genomic_DNA"/>
</dbReference>
<sequence length="160" mass="18597">MKSSEKELFDDIDYRILECIQSVNNISNTQIAEIVNLSAPAVHTRLKKIASQGIIDKQVAILNQQRLGFDLLCYVYMSTDIHREEELRILEDQLINIDEILECHSLTGEFDYLMKIVVRDRRELAQFIRKLNKMKVTRIQTNLSLREVKSTTALPIKGEF</sequence>
<dbReference type="PRINTS" id="PR00033">
    <property type="entry name" value="HTHASNC"/>
</dbReference>
<dbReference type="OrthoDB" id="34294at2"/>
<dbReference type="CDD" id="cd00090">
    <property type="entry name" value="HTH_ARSR"/>
    <property type="match status" value="1"/>
</dbReference>
<organism evidence="5 6">
    <name type="scientific">Peribacillus simplex NBRC 15720 = DSM 1321</name>
    <dbReference type="NCBI Taxonomy" id="1349754"/>
    <lineage>
        <taxon>Bacteria</taxon>
        <taxon>Bacillati</taxon>
        <taxon>Bacillota</taxon>
        <taxon>Bacilli</taxon>
        <taxon>Bacillales</taxon>
        <taxon>Bacillaceae</taxon>
        <taxon>Peribacillus</taxon>
    </lineage>
</organism>